<dbReference type="EMBL" id="VRMN01000001">
    <property type="protein sequence ID" value="KAA8498517.1"/>
    <property type="molecule type" value="Genomic_DNA"/>
</dbReference>
<protein>
    <submittedName>
        <fullName evidence="1">Uncharacterized protein</fullName>
    </submittedName>
</protein>
<dbReference type="SUPFAM" id="SSF50978">
    <property type="entry name" value="WD40 repeat-like"/>
    <property type="match status" value="1"/>
</dbReference>
<organism evidence="1 2">
    <name type="scientific">Porphyridium purpureum</name>
    <name type="common">Red alga</name>
    <name type="synonym">Porphyridium cruentum</name>
    <dbReference type="NCBI Taxonomy" id="35688"/>
    <lineage>
        <taxon>Eukaryota</taxon>
        <taxon>Rhodophyta</taxon>
        <taxon>Bangiophyceae</taxon>
        <taxon>Porphyridiales</taxon>
        <taxon>Porphyridiaceae</taxon>
        <taxon>Porphyridium</taxon>
    </lineage>
</organism>
<dbReference type="AlphaFoldDB" id="A0A5J4Z761"/>
<dbReference type="Proteomes" id="UP000324585">
    <property type="component" value="Unassembled WGS sequence"/>
</dbReference>
<name>A0A5J4Z761_PORPP</name>
<sequence length="595" mass="64574">MTSEQRAKLRQSTVNRYCLRHSLWLTSRYTCSGIHCTKPFRCVRAPRFEREAGCWRCQAHTGRSNAMRLLKAIRERSVRGHASPLRLEDGMYELQVYAGERLKNTARTAPDVVQLHPSAFTATSAGGPDSSVVNMGRRAILSYVSALEFEPGSDPHLVVAASSDGWIELHDFEQLRMNFVKWNNSGDINSANQAPAPRHSCSKRTGSQRLCLDTGTRANPSVVRWSPEASNLLIGMRWSSNVWLSDLETCETRAPTMSFAYCGKSVLAGQFVDENVCVLGGVSGGINWFDRRCGASPVQVALSMSLSVVICALTLVGSHANLALAATENGQVALFDARFISKSTLSGADDTTSAVYAAAHAQQQEAAALHARSFSNAAAPGIALSKSKAYLSLDHALLPVEVPVAAADLAASGSERTAHLNWIQASCIGPNDIMFRSNHGRVGVMECSSNVRPVTCARCSARDRPESSAVVVSHSLHGEERHYSDPRASVAHDAVERMARRIGAQTPAMRRDVLVNPAYKRAALEFHSLQPCRATRHHGMARGLLHYMGSIPLPSLASCSAIHPHAGYVLVGYANNQVEVLAGLDEFAAWSDDRM</sequence>
<evidence type="ECO:0000313" key="1">
    <source>
        <dbReference type="EMBL" id="KAA8498517.1"/>
    </source>
</evidence>
<dbReference type="Gene3D" id="2.130.10.10">
    <property type="entry name" value="YVTN repeat-like/Quinoprotein amine dehydrogenase"/>
    <property type="match status" value="1"/>
</dbReference>
<keyword evidence="2" id="KW-1185">Reference proteome</keyword>
<proteinExistence type="predicted"/>
<gene>
    <name evidence="1" type="ORF">FVE85_6102</name>
</gene>
<dbReference type="InterPro" id="IPR015943">
    <property type="entry name" value="WD40/YVTN_repeat-like_dom_sf"/>
</dbReference>
<comment type="caution">
    <text evidence="1">The sequence shown here is derived from an EMBL/GenBank/DDBJ whole genome shotgun (WGS) entry which is preliminary data.</text>
</comment>
<accession>A0A5J4Z761</accession>
<dbReference type="InterPro" id="IPR036322">
    <property type="entry name" value="WD40_repeat_dom_sf"/>
</dbReference>
<reference evidence="2" key="1">
    <citation type="journal article" date="2019" name="Nat. Commun.">
        <title>Expansion of phycobilisome linker gene families in mesophilic red algae.</title>
        <authorList>
            <person name="Lee J."/>
            <person name="Kim D."/>
            <person name="Bhattacharya D."/>
            <person name="Yoon H.S."/>
        </authorList>
    </citation>
    <scope>NUCLEOTIDE SEQUENCE [LARGE SCALE GENOMIC DNA]</scope>
    <source>
        <strain evidence="2">CCMP 1328</strain>
    </source>
</reference>
<dbReference type="OrthoDB" id="5127at2759"/>
<evidence type="ECO:0000313" key="2">
    <source>
        <dbReference type="Proteomes" id="UP000324585"/>
    </source>
</evidence>